<dbReference type="VEuPathDB" id="FungiDB:FUN_014711"/>
<evidence type="ECO:0000313" key="2">
    <source>
        <dbReference type="Proteomes" id="UP000233469"/>
    </source>
</evidence>
<gene>
    <name evidence="1" type="ORF">RhiirC2_791895</name>
</gene>
<reference evidence="1 2" key="1">
    <citation type="submission" date="2016-04" db="EMBL/GenBank/DDBJ databases">
        <title>Genome analyses suggest a sexual origin of heterokaryosis in a supposedly ancient asexual fungus.</title>
        <authorList>
            <person name="Ropars J."/>
            <person name="Sedzielewska K."/>
            <person name="Noel J."/>
            <person name="Charron P."/>
            <person name="Farinelli L."/>
            <person name="Marton T."/>
            <person name="Kruger M."/>
            <person name="Pelin A."/>
            <person name="Brachmann A."/>
            <person name="Corradi N."/>
        </authorList>
    </citation>
    <scope>NUCLEOTIDE SEQUENCE [LARGE SCALE GENOMIC DNA]</scope>
    <source>
        <strain evidence="1 2">C2</strain>
    </source>
</reference>
<evidence type="ECO:0000313" key="1">
    <source>
        <dbReference type="EMBL" id="PKK61375.1"/>
    </source>
</evidence>
<comment type="caution">
    <text evidence="1">The sequence shown here is derived from an EMBL/GenBank/DDBJ whole genome shotgun (WGS) entry which is preliminary data.</text>
</comment>
<accession>A0A2N1MIC0</accession>
<dbReference type="EMBL" id="LLXL01002241">
    <property type="protein sequence ID" value="PKK61375.1"/>
    <property type="molecule type" value="Genomic_DNA"/>
</dbReference>
<dbReference type="VEuPathDB" id="FungiDB:FUN_005943"/>
<dbReference type="Proteomes" id="UP000233469">
    <property type="component" value="Unassembled WGS sequence"/>
</dbReference>
<dbReference type="AlphaFoldDB" id="A0A2N1MIC0"/>
<reference evidence="1 2" key="2">
    <citation type="submission" date="2017-10" db="EMBL/GenBank/DDBJ databases">
        <title>Extensive intraspecific genome diversity in a model arbuscular mycorrhizal fungus.</title>
        <authorList>
            <person name="Chen E.C.H."/>
            <person name="Morin E."/>
            <person name="Baudet D."/>
            <person name="Noel J."/>
            <person name="Ndikumana S."/>
            <person name="Charron P."/>
            <person name="St-Onge C."/>
            <person name="Giorgi J."/>
            <person name="Grigoriev I.V."/>
            <person name="Roux C."/>
            <person name="Martin F.M."/>
            <person name="Corradi N."/>
        </authorList>
    </citation>
    <scope>NUCLEOTIDE SEQUENCE [LARGE SCALE GENOMIC DNA]</scope>
    <source>
        <strain evidence="1 2">C2</strain>
    </source>
</reference>
<name>A0A2N1MIC0_9GLOM</name>
<protein>
    <submittedName>
        <fullName evidence="1">Uncharacterized protein</fullName>
    </submittedName>
</protein>
<organism evidence="1 2">
    <name type="scientific">Rhizophagus irregularis</name>
    <dbReference type="NCBI Taxonomy" id="588596"/>
    <lineage>
        <taxon>Eukaryota</taxon>
        <taxon>Fungi</taxon>
        <taxon>Fungi incertae sedis</taxon>
        <taxon>Mucoromycota</taxon>
        <taxon>Glomeromycotina</taxon>
        <taxon>Glomeromycetes</taxon>
        <taxon>Glomerales</taxon>
        <taxon>Glomeraceae</taxon>
        <taxon>Rhizophagus</taxon>
    </lineage>
</organism>
<proteinExistence type="predicted"/>
<sequence length="182" mass="21837">MKNSIWNDFVELFKSLQKLFGPMGSMIDYNFIIVNKRVKFDSKEVFIEFIDKYQIRCYNIRYYESGSSYPDLSPYLAQEKIMLLLFRVFHALRLSLQELDKYYRNVPQIYYRQYPLFLDLTLTSQSEEAISPQLSNYLLWNATLQADNKIQEFSVYVKAVQRKYYSPQAQRILYENGHYALS</sequence>